<accession>A0ABX8NBZ9</accession>
<sequence>MEKFTFIDRYFHSQRELLDVRCSEDRDVNTLFTYLTNLHSTADKLQELFKCDIKSAPEFKILRFIRNYFHHVNDVDEIRLHVRIKEHVFVSHSQHLLIPLEVFAKSVKSFIENNTVEKSNRNYKNKIKYIEKEIDSISEIFDYTEHLKQDLDLFCNKPCLRLDGRVYELGFDMYKFVHNITNIIADKCREIPELRNKNVICGLDSTYTATNNIGRHDVFCRPSHMPITTTEGFVYAKQIGLA</sequence>
<reference evidence="1" key="1">
    <citation type="journal article" date="2021" name="Microorganisms">
        <title>The Ever-Expanding Pseudomonas Genus: Description of 43 New Species and Partition of the Pseudomonas putida Group.</title>
        <authorList>
            <person name="Girard L."/>
            <person name="Lood C."/>
            <person name="Hofte M."/>
            <person name="Vandamme P."/>
            <person name="Rokni-Zadeh H."/>
            <person name="van Noort V."/>
            <person name="Lavigne R."/>
            <person name="De Mot R."/>
        </authorList>
    </citation>
    <scope>NUCLEOTIDE SEQUENCE</scope>
    <source>
        <strain evidence="1">COW40</strain>
    </source>
</reference>
<dbReference type="RefSeq" id="WP_217842696.1">
    <property type="nucleotide sequence ID" value="NZ_CP077076.1"/>
</dbReference>
<protein>
    <submittedName>
        <fullName evidence="1">Uncharacterized protein</fullName>
    </submittedName>
</protein>
<name>A0ABX8NBZ9_9PSED</name>
<dbReference type="Proteomes" id="UP001046350">
    <property type="component" value="Chromosome"/>
</dbReference>
<evidence type="ECO:0000313" key="2">
    <source>
        <dbReference type="Proteomes" id="UP001046350"/>
    </source>
</evidence>
<evidence type="ECO:0000313" key="1">
    <source>
        <dbReference type="EMBL" id="QXH53291.1"/>
    </source>
</evidence>
<gene>
    <name evidence="1" type="ORF">KSS94_09310</name>
</gene>
<proteinExistence type="predicted"/>
<organism evidence="1 2">
    <name type="scientific">Pseudomonas fakonensis</name>
    <dbReference type="NCBI Taxonomy" id="2842355"/>
    <lineage>
        <taxon>Bacteria</taxon>
        <taxon>Pseudomonadati</taxon>
        <taxon>Pseudomonadota</taxon>
        <taxon>Gammaproteobacteria</taxon>
        <taxon>Pseudomonadales</taxon>
        <taxon>Pseudomonadaceae</taxon>
        <taxon>Pseudomonas</taxon>
    </lineage>
</organism>
<dbReference type="EMBL" id="CP077076">
    <property type="protein sequence ID" value="QXH53291.1"/>
    <property type="molecule type" value="Genomic_DNA"/>
</dbReference>
<keyword evidence="2" id="KW-1185">Reference proteome</keyword>